<evidence type="ECO:0000313" key="2">
    <source>
        <dbReference type="Proteomes" id="UP000460412"/>
    </source>
</evidence>
<protein>
    <submittedName>
        <fullName evidence="1">Uncharacterized protein</fullName>
    </submittedName>
</protein>
<comment type="caution">
    <text evidence="1">The sequence shown here is derived from an EMBL/GenBank/DDBJ whole genome shotgun (WGS) entry which is preliminary data.</text>
</comment>
<proteinExistence type="predicted"/>
<organism evidence="1 2">
    <name type="scientific">Sporofaciens musculi</name>
    <dbReference type="NCBI Taxonomy" id="2681861"/>
    <lineage>
        <taxon>Bacteria</taxon>
        <taxon>Bacillati</taxon>
        <taxon>Bacillota</taxon>
        <taxon>Clostridia</taxon>
        <taxon>Lachnospirales</taxon>
        <taxon>Lachnospiraceae</taxon>
        <taxon>Sporofaciens</taxon>
    </lineage>
</organism>
<gene>
    <name evidence="1" type="ORF">GN277_12950</name>
</gene>
<dbReference type="AlphaFoldDB" id="A0A7X3SJD7"/>
<dbReference type="EMBL" id="WUQX01000001">
    <property type="protein sequence ID" value="MXP76270.1"/>
    <property type="molecule type" value="Genomic_DNA"/>
</dbReference>
<dbReference type="Proteomes" id="UP000460412">
    <property type="component" value="Unassembled WGS sequence"/>
</dbReference>
<sequence length="135" mass="15682">MNTISTILEDIDRKCMINNLNENAFSYRIVFFINESGKSTKHYIDTGYCGLRQSLENIIRENISLTNSVVIAAITVLRNRKCIPLQSRAYSFNLNGYFRQINGKCQDDNMDMCFMRGNMRNVRLKMGNHPMGRRN</sequence>
<dbReference type="RefSeq" id="WP_159751421.1">
    <property type="nucleotide sequence ID" value="NZ_CASZNZ010000271.1"/>
</dbReference>
<accession>A0A7X3SJD7</accession>
<keyword evidence="2" id="KW-1185">Reference proteome</keyword>
<evidence type="ECO:0000313" key="1">
    <source>
        <dbReference type="EMBL" id="MXP76270.1"/>
    </source>
</evidence>
<reference evidence="1 2" key="1">
    <citation type="submission" date="2019-12" db="EMBL/GenBank/DDBJ databases">
        <title>Sporaefaciens musculi gen. nov., sp. nov., a novel bacterium isolated from the caecum of an obese mouse.</title>
        <authorList>
            <person name="Rasmussen T.S."/>
            <person name="Streidl T."/>
            <person name="Hitch T.C.A."/>
            <person name="Wortmann E."/>
            <person name="Deptula P."/>
            <person name="Hansen M."/>
            <person name="Nielsen D.S."/>
            <person name="Clavel T."/>
            <person name="Vogensen F.K."/>
        </authorList>
    </citation>
    <scope>NUCLEOTIDE SEQUENCE [LARGE SCALE GENOMIC DNA]</scope>
    <source>
        <strain evidence="1 2">WCA-9-b2</strain>
    </source>
</reference>
<name>A0A7X3SJD7_9FIRM</name>